<dbReference type="AlphaFoldDB" id="A0A1Q9AZR7"/>
<sequence length="157" mass="17383">MTITIHSTEHPDAQVLSQLGEALSEFNASDVGPSGRRALAVFAYGPDDELAAGLYGYTAWGWLYIQWLWVREAQRGQGLAARLIATAECEASARACHGAWIDTFSPVALRLYQRLGYAVFGTLENFPPGRCRSFLKKPLTNRETETLPTERHSKPQA</sequence>
<dbReference type="InterPro" id="IPR016181">
    <property type="entry name" value="Acyl_CoA_acyltransferase"/>
</dbReference>
<accession>A0A1Q9AZR7</accession>
<dbReference type="Proteomes" id="UP000186364">
    <property type="component" value="Unassembled WGS sequence"/>
</dbReference>
<dbReference type="RefSeq" id="WP_075626614.1">
    <property type="nucleotide sequence ID" value="NZ_FOAM01000009.1"/>
</dbReference>
<dbReference type="CDD" id="cd04301">
    <property type="entry name" value="NAT_SF"/>
    <property type="match status" value="1"/>
</dbReference>
<dbReference type="Gene3D" id="3.40.630.30">
    <property type="match status" value="1"/>
</dbReference>
<evidence type="ECO:0000313" key="3">
    <source>
        <dbReference type="Proteomes" id="UP000186364"/>
    </source>
</evidence>
<dbReference type="EMBL" id="MKIP01000033">
    <property type="protein sequence ID" value="OLP61227.1"/>
    <property type="molecule type" value="Genomic_DNA"/>
</dbReference>
<gene>
    <name evidence="2" type="ORF">BJF93_20770</name>
</gene>
<proteinExistence type="predicted"/>
<keyword evidence="3" id="KW-1185">Reference proteome</keyword>
<dbReference type="GO" id="GO:0016747">
    <property type="term" value="F:acyltransferase activity, transferring groups other than amino-acyl groups"/>
    <property type="evidence" value="ECO:0007669"/>
    <property type="project" value="InterPro"/>
</dbReference>
<dbReference type="PROSITE" id="PS51186">
    <property type="entry name" value="GNAT"/>
    <property type="match status" value="1"/>
</dbReference>
<name>A0A1Q9AZR7_9HYPH</name>
<protein>
    <submittedName>
        <fullName evidence="2">GNAT family N-acetyltransferase</fullName>
    </submittedName>
</protein>
<dbReference type="SUPFAM" id="SSF55729">
    <property type="entry name" value="Acyl-CoA N-acyltransferases (Nat)"/>
    <property type="match status" value="1"/>
</dbReference>
<evidence type="ECO:0000313" key="2">
    <source>
        <dbReference type="EMBL" id="OLP61227.1"/>
    </source>
</evidence>
<dbReference type="OrthoDB" id="9787920at2"/>
<dbReference type="InterPro" id="IPR000182">
    <property type="entry name" value="GNAT_dom"/>
</dbReference>
<feature type="domain" description="N-acetyltransferase" evidence="1">
    <location>
        <begin position="3"/>
        <end position="140"/>
    </location>
</feature>
<keyword evidence="2" id="KW-0808">Transferase</keyword>
<comment type="caution">
    <text evidence="2">The sequence shown here is derived from an EMBL/GenBank/DDBJ whole genome shotgun (WGS) entry which is preliminary data.</text>
</comment>
<reference evidence="2 3" key="1">
    <citation type="submission" date="2016-09" db="EMBL/GenBank/DDBJ databases">
        <title>Rhizobium sp. nov., a novel species isolated from the rice rhizosphere.</title>
        <authorList>
            <person name="Zhao J."/>
            <person name="Zhang X."/>
        </authorList>
    </citation>
    <scope>NUCLEOTIDE SEQUENCE [LARGE SCALE GENOMIC DNA]</scope>
    <source>
        <strain evidence="2 3">1.7048</strain>
    </source>
</reference>
<dbReference type="Pfam" id="PF00583">
    <property type="entry name" value="Acetyltransf_1"/>
    <property type="match status" value="1"/>
</dbReference>
<organism evidence="2 3">
    <name type="scientific">Xaviernesmea oryzae</name>
    <dbReference type="NCBI Taxonomy" id="464029"/>
    <lineage>
        <taxon>Bacteria</taxon>
        <taxon>Pseudomonadati</taxon>
        <taxon>Pseudomonadota</taxon>
        <taxon>Alphaproteobacteria</taxon>
        <taxon>Hyphomicrobiales</taxon>
        <taxon>Rhizobiaceae</taxon>
        <taxon>Rhizobium/Agrobacterium group</taxon>
        <taxon>Xaviernesmea</taxon>
    </lineage>
</organism>
<evidence type="ECO:0000259" key="1">
    <source>
        <dbReference type="PROSITE" id="PS51186"/>
    </source>
</evidence>